<name>A0AAV4N370_9ARAC</name>
<comment type="caution">
    <text evidence="2">The sequence shown here is derived from an EMBL/GenBank/DDBJ whole genome shotgun (WGS) entry which is preliminary data.</text>
</comment>
<evidence type="ECO:0000313" key="2">
    <source>
        <dbReference type="EMBL" id="GIX77849.1"/>
    </source>
</evidence>
<proteinExistence type="predicted"/>
<dbReference type="Proteomes" id="UP001054837">
    <property type="component" value="Unassembled WGS sequence"/>
</dbReference>
<evidence type="ECO:0000313" key="3">
    <source>
        <dbReference type="Proteomes" id="UP001054837"/>
    </source>
</evidence>
<accession>A0AAV4N370</accession>
<organism evidence="2 3">
    <name type="scientific">Caerostris darwini</name>
    <dbReference type="NCBI Taxonomy" id="1538125"/>
    <lineage>
        <taxon>Eukaryota</taxon>
        <taxon>Metazoa</taxon>
        <taxon>Ecdysozoa</taxon>
        <taxon>Arthropoda</taxon>
        <taxon>Chelicerata</taxon>
        <taxon>Arachnida</taxon>
        <taxon>Araneae</taxon>
        <taxon>Araneomorphae</taxon>
        <taxon>Entelegynae</taxon>
        <taxon>Araneoidea</taxon>
        <taxon>Araneidae</taxon>
        <taxon>Caerostris</taxon>
    </lineage>
</organism>
<dbReference type="EMBL" id="BPLQ01001054">
    <property type="protein sequence ID" value="GIX77849.1"/>
    <property type="molecule type" value="Genomic_DNA"/>
</dbReference>
<sequence>MGEFIGGSDKATEVGGVRKQREMSLTREREWWKLADDPAAAALDCARGGFRRGRQHLVDISPKTEGSRNDKRKYLGSAAGYLRMPILCLSEFHAPRECSSFLKWSDRRFESFQ</sequence>
<evidence type="ECO:0000256" key="1">
    <source>
        <dbReference type="SAM" id="MobiDB-lite"/>
    </source>
</evidence>
<reference evidence="2 3" key="1">
    <citation type="submission" date="2021-06" db="EMBL/GenBank/DDBJ databases">
        <title>Caerostris darwini draft genome.</title>
        <authorList>
            <person name="Kono N."/>
            <person name="Arakawa K."/>
        </authorList>
    </citation>
    <scope>NUCLEOTIDE SEQUENCE [LARGE SCALE GENOMIC DNA]</scope>
</reference>
<gene>
    <name evidence="2" type="ORF">CDAR_85261</name>
</gene>
<protein>
    <submittedName>
        <fullName evidence="2">Uncharacterized protein</fullName>
    </submittedName>
</protein>
<keyword evidence="3" id="KW-1185">Reference proteome</keyword>
<feature type="region of interest" description="Disordered" evidence="1">
    <location>
        <begin position="1"/>
        <end position="21"/>
    </location>
</feature>
<dbReference type="AlphaFoldDB" id="A0AAV4N370"/>